<organism evidence="1 2">
    <name type="scientific">Purpureocillium lavendulum</name>
    <dbReference type="NCBI Taxonomy" id="1247861"/>
    <lineage>
        <taxon>Eukaryota</taxon>
        <taxon>Fungi</taxon>
        <taxon>Dikarya</taxon>
        <taxon>Ascomycota</taxon>
        <taxon>Pezizomycotina</taxon>
        <taxon>Sordariomycetes</taxon>
        <taxon>Hypocreomycetidae</taxon>
        <taxon>Hypocreales</taxon>
        <taxon>Ophiocordycipitaceae</taxon>
        <taxon>Purpureocillium</taxon>
    </lineage>
</organism>
<dbReference type="AlphaFoldDB" id="A0AB34G2C4"/>
<dbReference type="EMBL" id="JAQHRD010000002">
    <property type="protein sequence ID" value="KAJ6445203.1"/>
    <property type="molecule type" value="Genomic_DNA"/>
</dbReference>
<reference evidence="1" key="1">
    <citation type="submission" date="2023-01" db="EMBL/GenBank/DDBJ databases">
        <title>The growth and conidiation of Purpureocillium lavendulum are regulated by nitrogen source and histone H3K14 acetylation.</title>
        <authorList>
            <person name="Tang P."/>
            <person name="Han J."/>
            <person name="Zhang C."/>
            <person name="Tang P."/>
            <person name="Qi F."/>
            <person name="Zhang K."/>
            <person name="Liang L."/>
        </authorList>
    </citation>
    <scope>NUCLEOTIDE SEQUENCE</scope>
    <source>
        <strain evidence="1">YMF1.00683</strain>
    </source>
</reference>
<name>A0AB34G2C4_9HYPO</name>
<keyword evidence="2" id="KW-1185">Reference proteome</keyword>
<proteinExistence type="predicted"/>
<dbReference type="Proteomes" id="UP001163105">
    <property type="component" value="Unassembled WGS sequence"/>
</dbReference>
<sequence>MEKKFGGPMTDLFLLRQSTYTVTIQVQALEALRCRHAGHWKNTDLDDLVQKLSWQVFQLISPVVLLTCISLGDTDLFSPVVMWTHVNLLWDSPSPVPSKLNPMQLPFPSKDYFAGMFGEQSWDLFVTKCTNTIALYQIQGGTLIVEVHFGGASGQTLGWIMHTIPSLYAVHTATGDGRPVEPNVYQLAQSCATNCELYLFTIQKLDHVHRLFMVWQ</sequence>
<comment type="caution">
    <text evidence="1">The sequence shown here is derived from an EMBL/GenBank/DDBJ whole genome shotgun (WGS) entry which is preliminary data.</text>
</comment>
<evidence type="ECO:0000313" key="1">
    <source>
        <dbReference type="EMBL" id="KAJ6445203.1"/>
    </source>
</evidence>
<evidence type="ECO:0000313" key="2">
    <source>
        <dbReference type="Proteomes" id="UP001163105"/>
    </source>
</evidence>
<accession>A0AB34G2C4</accession>
<protein>
    <submittedName>
        <fullName evidence="1">Protein (Fungal and plant)</fullName>
    </submittedName>
</protein>
<gene>
    <name evidence="1" type="ORF">O9K51_03608</name>
</gene>